<keyword evidence="3" id="KW-0285">Flavoprotein</keyword>
<evidence type="ECO:0000256" key="5">
    <source>
        <dbReference type="ARBA" id="ARBA00023002"/>
    </source>
</evidence>
<evidence type="ECO:0000313" key="7">
    <source>
        <dbReference type="EMBL" id="MFC4295937.1"/>
    </source>
</evidence>
<comment type="cofactor">
    <cofactor evidence="1">
        <name>FAD</name>
        <dbReference type="ChEBI" id="CHEBI:57692"/>
    </cofactor>
</comment>
<dbReference type="SUPFAM" id="SSF56645">
    <property type="entry name" value="Acyl-CoA dehydrogenase NM domain-like"/>
    <property type="match status" value="1"/>
</dbReference>
<dbReference type="PANTHER" id="PTHR43884">
    <property type="entry name" value="ACYL-COA DEHYDROGENASE"/>
    <property type="match status" value="1"/>
</dbReference>
<name>A0ABV8RS28_9SPHN</name>
<dbReference type="Gene3D" id="1.10.540.10">
    <property type="entry name" value="Acyl-CoA dehydrogenase/oxidase, N-terminal domain"/>
    <property type="match status" value="1"/>
</dbReference>
<dbReference type="SUPFAM" id="SSF47203">
    <property type="entry name" value="Acyl-CoA dehydrogenase C-terminal domain-like"/>
    <property type="match status" value="1"/>
</dbReference>
<dbReference type="InterPro" id="IPR037069">
    <property type="entry name" value="AcylCoA_DH/ox_N_sf"/>
</dbReference>
<dbReference type="PANTHER" id="PTHR43884:SF20">
    <property type="entry name" value="ACYL-COA DEHYDROGENASE FADE28"/>
    <property type="match status" value="1"/>
</dbReference>
<dbReference type="Gene3D" id="1.20.140.10">
    <property type="entry name" value="Butyryl-CoA Dehydrogenase, subunit A, domain 3"/>
    <property type="match status" value="1"/>
</dbReference>
<comment type="similarity">
    <text evidence="2">Belongs to the acyl-CoA dehydrogenase family.</text>
</comment>
<dbReference type="InterPro" id="IPR009100">
    <property type="entry name" value="AcylCoA_DH/oxidase_NM_dom_sf"/>
</dbReference>
<evidence type="ECO:0000256" key="1">
    <source>
        <dbReference type="ARBA" id="ARBA00001974"/>
    </source>
</evidence>
<evidence type="ECO:0000259" key="6">
    <source>
        <dbReference type="Pfam" id="PF00441"/>
    </source>
</evidence>
<dbReference type="EMBL" id="JBHSDR010000006">
    <property type="protein sequence ID" value="MFC4295937.1"/>
    <property type="molecule type" value="Genomic_DNA"/>
</dbReference>
<keyword evidence="8" id="KW-1185">Reference proteome</keyword>
<evidence type="ECO:0000256" key="2">
    <source>
        <dbReference type="ARBA" id="ARBA00009347"/>
    </source>
</evidence>
<evidence type="ECO:0000313" key="8">
    <source>
        <dbReference type="Proteomes" id="UP001595828"/>
    </source>
</evidence>
<feature type="domain" description="Acyl-CoA dehydrogenase/oxidase C-terminal" evidence="6">
    <location>
        <begin position="187"/>
        <end position="316"/>
    </location>
</feature>
<dbReference type="InterPro" id="IPR036250">
    <property type="entry name" value="AcylCo_DH-like_C"/>
</dbReference>
<dbReference type="Pfam" id="PF00441">
    <property type="entry name" value="Acyl-CoA_dh_1"/>
    <property type="match status" value="1"/>
</dbReference>
<dbReference type="RefSeq" id="WP_379539394.1">
    <property type="nucleotide sequence ID" value="NZ_JBHSDR010000006.1"/>
</dbReference>
<gene>
    <name evidence="7" type="ORF">ACFO0A_12805</name>
</gene>
<dbReference type="InterPro" id="IPR009075">
    <property type="entry name" value="AcylCo_DH/oxidase_C"/>
</dbReference>
<accession>A0ABV8RS28</accession>
<keyword evidence="4" id="KW-0274">FAD</keyword>
<protein>
    <submittedName>
        <fullName evidence="7">Acyl-CoA dehydrogenase family protein</fullName>
    </submittedName>
</protein>
<evidence type="ECO:0000256" key="3">
    <source>
        <dbReference type="ARBA" id="ARBA00022630"/>
    </source>
</evidence>
<reference evidence="8" key="1">
    <citation type="journal article" date="2019" name="Int. J. Syst. Evol. Microbiol.">
        <title>The Global Catalogue of Microorganisms (GCM) 10K type strain sequencing project: providing services to taxonomists for standard genome sequencing and annotation.</title>
        <authorList>
            <consortium name="The Broad Institute Genomics Platform"/>
            <consortium name="The Broad Institute Genome Sequencing Center for Infectious Disease"/>
            <person name="Wu L."/>
            <person name="Ma J."/>
        </authorList>
    </citation>
    <scope>NUCLEOTIDE SEQUENCE [LARGE SCALE GENOMIC DNA]</scope>
    <source>
        <strain evidence="8">CGMCC 1.12989</strain>
    </source>
</reference>
<dbReference type="Proteomes" id="UP001595828">
    <property type="component" value="Unassembled WGS sequence"/>
</dbReference>
<sequence>MDTLLEDMFARLLARSCSTTFVRAAERDPEDKLLALVWDEIEESGLPNALVAEQDEGFGLSLAQILPLVLLMGAHAFPLPLAETMVARALLRRAGVEPPLAPIILATALSHEDQATIQTAGLPLARTAGYMLVARGETFDLVELSPSVLSSSRNQFSLSARVVAGAEQILNTIPSGALALRETIAFLHAAKLAGAMQSVLQMTIDYAQTRSQFGRPIGKFQAIQQQVSVMAEHVAAARMAVQLASGTGRMFPDPLAAGVAKECASSAALVVAQIAHSVHGAIGISREHDLQLYTRRMAEWRAAEGAESYWATQVGREFFASNAARTADFVRTRLSA</sequence>
<keyword evidence="5" id="KW-0560">Oxidoreductase</keyword>
<proteinExistence type="inferred from homology"/>
<evidence type="ECO:0000256" key="4">
    <source>
        <dbReference type="ARBA" id="ARBA00022827"/>
    </source>
</evidence>
<organism evidence="7 8">
    <name type="scientific">Novosphingobium tardum</name>
    <dbReference type="NCBI Taxonomy" id="1538021"/>
    <lineage>
        <taxon>Bacteria</taxon>
        <taxon>Pseudomonadati</taxon>
        <taxon>Pseudomonadota</taxon>
        <taxon>Alphaproteobacteria</taxon>
        <taxon>Sphingomonadales</taxon>
        <taxon>Sphingomonadaceae</taxon>
        <taxon>Novosphingobium</taxon>
    </lineage>
</organism>
<comment type="caution">
    <text evidence="7">The sequence shown here is derived from an EMBL/GenBank/DDBJ whole genome shotgun (WGS) entry which is preliminary data.</text>
</comment>